<evidence type="ECO:0000256" key="10">
    <source>
        <dbReference type="ARBA" id="ARBA00029983"/>
    </source>
</evidence>
<dbReference type="GO" id="GO:0015031">
    <property type="term" value="P:protein transport"/>
    <property type="evidence" value="ECO:0007669"/>
    <property type="project" value="UniProtKB-KW"/>
</dbReference>
<dbReference type="GO" id="GO:0005737">
    <property type="term" value="C:cytoplasm"/>
    <property type="evidence" value="ECO:0007669"/>
    <property type="project" value="TreeGrafter"/>
</dbReference>
<evidence type="ECO:0000256" key="11">
    <source>
        <dbReference type="SAM" id="Coils"/>
    </source>
</evidence>
<gene>
    <name evidence="13" type="ORF">INT46_002017</name>
</gene>
<evidence type="ECO:0000256" key="12">
    <source>
        <dbReference type="SAM" id="MobiDB-lite"/>
    </source>
</evidence>
<dbReference type="PANTHER" id="PTHR12960:SF0">
    <property type="entry name" value="MRNA EXPORT FACTOR GLE1"/>
    <property type="match status" value="1"/>
</dbReference>
<keyword evidence="4" id="KW-0509">mRNA transport</keyword>
<dbReference type="GO" id="GO:0016973">
    <property type="term" value="P:poly(A)+ mRNA export from nucleus"/>
    <property type="evidence" value="ECO:0007669"/>
    <property type="project" value="InterPro"/>
</dbReference>
<dbReference type="GO" id="GO:0031369">
    <property type="term" value="F:translation initiation factor binding"/>
    <property type="evidence" value="ECO:0007669"/>
    <property type="project" value="TreeGrafter"/>
</dbReference>
<sequence length="505" mass="58941">MSIQITNSRIYTVPTDSDSESDYEDYKKYNPKTKFISQEQEDTLIKLGCAYNPLEEYKRSHLYKNPKVYDQQFATNMQLHELKLKNDIDQMLKQQRQKQQEELNKMKALLSEIKLSSSSKDDADDDKAFEEEIKKQRKLVDEAIALDKKRSENASAEAKAKADAKAEKEKKDQKEKEKKEQQAKDMKEKKAQQLKMQKIAQSSAVSPQGLEEYKQYYEKIEFYKTNIRPKLQNDVFRKQCFQAKLLIKRTVSQLQADHRVVVEKYNTLNNHLLGIKSQSPEAFEYMLNQLAKFILMQAKQEIHATAFAAYFLARFTYLMCSTIPEFLPYLMGRLLKRCPYLIPQYHDDDPTLSHEEIKSRLRYSIKNKEKKTLETFLEHAEGQKCYIMFFGALCQTLPDPGQPENPLPIKHAWIWLARICNMPPREITPILVNGLLEVCAIRLLQAYPNQTVKLFKLIRETICPLYPVSSGQENIAGIKRLEMFLDDYFRTGKPECVPEKLPPSV</sequence>
<keyword evidence="14" id="KW-1185">Reference proteome</keyword>
<keyword evidence="11" id="KW-0175">Coiled coil</keyword>
<dbReference type="GO" id="GO:0000822">
    <property type="term" value="F:inositol hexakisphosphate binding"/>
    <property type="evidence" value="ECO:0007669"/>
    <property type="project" value="TreeGrafter"/>
</dbReference>
<dbReference type="GO" id="GO:0044614">
    <property type="term" value="C:nuclear pore cytoplasmic filaments"/>
    <property type="evidence" value="ECO:0007669"/>
    <property type="project" value="TreeGrafter"/>
</dbReference>
<feature type="compositionally biased region" description="Basic and acidic residues" evidence="12">
    <location>
        <begin position="150"/>
        <end position="191"/>
    </location>
</feature>
<dbReference type="OrthoDB" id="420884at2759"/>
<dbReference type="InterPro" id="IPR012476">
    <property type="entry name" value="GLE1"/>
</dbReference>
<protein>
    <recommendedName>
        <fullName evidence="9">mRNA export factor GLE1</fullName>
    </recommendedName>
    <alternativeName>
        <fullName evidence="10">Nucleoporin GLE1</fullName>
    </alternativeName>
</protein>
<evidence type="ECO:0000256" key="4">
    <source>
        <dbReference type="ARBA" id="ARBA00022816"/>
    </source>
</evidence>
<name>A0A8H7V3L1_9FUNG</name>
<evidence type="ECO:0000256" key="3">
    <source>
        <dbReference type="ARBA" id="ARBA00022448"/>
    </source>
</evidence>
<dbReference type="InterPro" id="IPR038506">
    <property type="entry name" value="GLE1-like_sf"/>
</dbReference>
<dbReference type="EMBL" id="JAEPRC010000266">
    <property type="protein sequence ID" value="KAG2202088.1"/>
    <property type="molecule type" value="Genomic_DNA"/>
</dbReference>
<evidence type="ECO:0000256" key="1">
    <source>
        <dbReference type="ARBA" id="ARBA00004567"/>
    </source>
</evidence>
<evidence type="ECO:0000256" key="6">
    <source>
        <dbReference type="ARBA" id="ARBA00023010"/>
    </source>
</evidence>
<dbReference type="Pfam" id="PF07817">
    <property type="entry name" value="GLE1"/>
    <property type="match status" value="1"/>
</dbReference>
<proteinExistence type="inferred from homology"/>
<evidence type="ECO:0000256" key="5">
    <source>
        <dbReference type="ARBA" id="ARBA00022927"/>
    </source>
</evidence>
<evidence type="ECO:0000313" key="13">
    <source>
        <dbReference type="EMBL" id="KAG2202088.1"/>
    </source>
</evidence>
<evidence type="ECO:0000256" key="7">
    <source>
        <dbReference type="ARBA" id="ARBA00023132"/>
    </source>
</evidence>
<keyword evidence="5" id="KW-0653">Protein transport</keyword>
<evidence type="ECO:0000256" key="2">
    <source>
        <dbReference type="ARBA" id="ARBA00011056"/>
    </source>
</evidence>
<organism evidence="13 14">
    <name type="scientific">Mucor plumbeus</name>
    <dbReference type="NCBI Taxonomy" id="97098"/>
    <lineage>
        <taxon>Eukaryota</taxon>
        <taxon>Fungi</taxon>
        <taxon>Fungi incertae sedis</taxon>
        <taxon>Mucoromycota</taxon>
        <taxon>Mucoromycotina</taxon>
        <taxon>Mucoromycetes</taxon>
        <taxon>Mucorales</taxon>
        <taxon>Mucorineae</taxon>
        <taxon>Mucoraceae</taxon>
        <taxon>Mucor</taxon>
    </lineage>
</organism>
<feature type="coiled-coil region" evidence="11">
    <location>
        <begin position="89"/>
        <end position="116"/>
    </location>
</feature>
<keyword evidence="3" id="KW-0813">Transport</keyword>
<dbReference type="Gene3D" id="1.25.40.510">
    <property type="entry name" value="GLE1-like"/>
    <property type="match status" value="1"/>
</dbReference>
<keyword evidence="7" id="KW-0906">Nuclear pore complex</keyword>
<evidence type="ECO:0000313" key="14">
    <source>
        <dbReference type="Proteomes" id="UP000650833"/>
    </source>
</evidence>
<dbReference type="Proteomes" id="UP000650833">
    <property type="component" value="Unassembled WGS sequence"/>
</dbReference>
<reference evidence="13" key="1">
    <citation type="submission" date="2020-12" db="EMBL/GenBank/DDBJ databases">
        <title>Metabolic potential, ecology and presence of endohyphal bacteria is reflected in genomic diversity of Mucoromycotina.</title>
        <authorList>
            <person name="Muszewska A."/>
            <person name="Okrasinska A."/>
            <person name="Steczkiewicz K."/>
            <person name="Drgas O."/>
            <person name="Orlowska M."/>
            <person name="Perlinska-Lenart U."/>
            <person name="Aleksandrzak-Piekarczyk T."/>
            <person name="Szatraj K."/>
            <person name="Zielenkiewicz U."/>
            <person name="Pilsyk S."/>
            <person name="Malc E."/>
            <person name="Mieczkowski P."/>
            <person name="Kruszewska J.S."/>
            <person name="Biernat P."/>
            <person name="Pawlowska J."/>
        </authorList>
    </citation>
    <scope>NUCLEOTIDE SEQUENCE</scope>
    <source>
        <strain evidence="13">CBS 226.32</strain>
    </source>
</reference>
<accession>A0A8H7V3L1</accession>
<feature type="region of interest" description="Disordered" evidence="12">
    <location>
        <begin position="150"/>
        <end position="201"/>
    </location>
</feature>
<dbReference type="AlphaFoldDB" id="A0A8H7V3L1"/>
<keyword evidence="8" id="KW-0539">Nucleus</keyword>
<comment type="caution">
    <text evidence="13">The sequence shown here is derived from an EMBL/GenBank/DDBJ whole genome shotgun (WGS) entry which is preliminary data.</text>
</comment>
<dbReference type="GO" id="GO:0005543">
    <property type="term" value="F:phospholipid binding"/>
    <property type="evidence" value="ECO:0007669"/>
    <property type="project" value="TreeGrafter"/>
</dbReference>
<comment type="similarity">
    <text evidence="2">Belongs to the GLE1 family.</text>
</comment>
<comment type="subcellular location">
    <subcellularLocation>
        <location evidence="1">Nucleus</location>
        <location evidence="1">Nuclear pore complex</location>
    </subcellularLocation>
</comment>
<evidence type="ECO:0000256" key="9">
    <source>
        <dbReference type="ARBA" id="ARBA00026227"/>
    </source>
</evidence>
<evidence type="ECO:0000256" key="8">
    <source>
        <dbReference type="ARBA" id="ARBA00023242"/>
    </source>
</evidence>
<dbReference type="PANTHER" id="PTHR12960">
    <property type="entry name" value="GLE-1-RELATED"/>
    <property type="match status" value="1"/>
</dbReference>
<keyword evidence="6" id="KW-0811">Translocation</keyword>